<comment type="caution">
    <text evidence="7">Lacks conserved residue(s) required for the propagation of feature annotation.</text>
</comment>
<dbReference type="EC" id="6.1.1.12" evidence="7"/>
<name>R9I127_BACUN</name>
<protein>
    <recommendedName>
        <fullName evidence="7">Aspartate--tRNA ligase</fullName>
        <ecNumber evidence="7">6.1.1.12</ecNumber>
    </recommendedName>
    <alternativeName>
        <fullName evidence="7">Aspartyl-tRNA synthetase</fullName>
        <shortName evidence="7">AspRS</shortName>
    </alternativeName>
</protein>
<evidence type="ECO:0000256" key="2">
    <source>
        <dbReference type="ARBA" id="ARBA00022598"/>
    </source>
</evidence>
<comment type="function">
    <text evidence="7">Catalyzes the attachment of L-aspartate to tRNA(Asp) in a two-step reaction: L-aspartate is first activated by ATP to form Asp-AMP and then transferred to the acceptor end of tRNA(Asp).</text>
</comment>
<feature type="binding site" evidence="7">
    <location>
        <position position="219"/>
    </location>
    <ligand>
        <name>L-aspartate</name>
        <dbReference type="ChEBI" id="CHEBI:29991"/>
    </ligand>
</feature>
<feature type="binding site" evidence="7">
    <location>
        <begin position="532"/>
        <end position="535"/>
    </location>
    <ligand>
        <name>ATP</name>
        <dbReference type="ChEBI" id="CHEBI:30616"/>
    </ligand>
</feature>
<keyword evidence="3 7" id="KW-0547">Nucleotide-binding</keyword>
<dbReference type="NCBIfam" id="NF001750">
    <property type="entry name" value="PRK00476.1"/>
    <property type="match status" value="1"/>
</dbReference>
<dbReference type="PRINTS" id="PR01042">
    <property type="entry name" value="TRNASYNTHASP"/>
</dbReference>
<comment type="similarity">
    <text evidence="1 7">Belongs to the class-II aminoacyl-tRNA synthetase family. Type 1 subfamily.</text>
</comment>
<dbReference type="GO" id="GO:0005524">
    <property type="term" value="F:ATP binding"/>
    <property type="evidence" value="ECO:0007669"/>
    <property type="project" value="UniProtKB-UniRule"/>
</dbReference>
<feature type="domain" description="Aminoacyl-transfer RNA synthetases class-II family profile" evidence="8">
    <location>
        <begin position="140"/>
        <end position="566"/>
    </location>
</feature>
<proteinExistence type="inferred from homology"/>
<feature type="binding site" evidence="7">
    <location>
        <position position="480"/>
    </location>
    <ligand>
        <name>ATP</name>
        <dbReference type="ChEBI" id="CHEBI:30616"/>
    </ligand>
</feature>
<dbReference type="SUPFAM" id="SSF55681">
    <property type="entry name" value="Class II aaRS and biotin synthetases"/>
    <property type="match status" value="1"/>
</dbReference>
<dbReference type="PROSITE" id="PS50862">
    <property type="entry name" value="AA_TRNA_LIGASE_II"/>
    <property type="match status" value="1"/>
</dbReference>
<dbReference type="Proteomes" id="UP000014212">
    <property type="component" value="Unassembled WGS sequence"/>
</dbReference>
<sequence length="585" mass="66675">MYRSHTCGELRISDVNKQVTLAGWVQRSRKMGGMTFIDLRDRYGITQLVFNEEVNAELCERANHLGREFVIQVKGTVNERFSRNQHIPTGDIEIIVSELNVLNSSLTPPFTIEENTDGGDDIRMKYRYLDLRRANVRNNLELRHKMTIEVRKYLDNQGFIEVETPILVGSTPEGARDFVVPSRMNPGQFYALPQSPQTLKQLLMVSGFDRYFQIAKCFRDEDLRADRQPEFTQIDCEMSFVEQDDVINLFEGMAKYLFKEIRGVEMDEPFMRMPWADAMKYYGSDKPDLRFGMKFVELMDIMKGHGFPVFDNAAYIGGICAEGAAHYTRKQLDALTEFVKRPQIGAKGMVYARVEADGNVKSSVDKFYTQEVLQEMKAAFNAKPGDLILILSGDDAMKTRKQLNELRLEMGNQLGLRDKNKFVCLWVVDFPMFEWSDEEGRLMAMHHPFTHPKDEDIPLLDTNPAAVRADAYDMVCNGIEVGGGSIRIHDAQLQAKMFEILGFTPEKAQEQFGFLMNAFKYGAPPHGGLAYGLDRWVSIFAGLDSIRDCIAFPKNNSGRDVMLDAPSAIDQKQLDELNLIVEVKE</sequence>
<dbReference type="Gene3D" id="3.30.930.10">
    <property type="entry name" value="Bira Bifunctional Protein, Domain 2"/>
    <property type="match status" value="1"/>
</dbReference>
<dbReference type="InterPro" id="IPR004364">
    <property type="entry name" value="Aa-tRNA-synt_II"/>
</dbReference>
<dbReference type="SUPFAM" id="SSF50249">
    <property type="entry name" value="Nucleic acid-binding proteins"/>
    <property type="match status" value="1"/>
</dbReference>
<dbReference type="Pfam" id="PF01336">
    <property type="entry name" value="tRNA_anti-codon"/>
    <property type="match status" value="1"/>
</dbReference>
<keyword evidence="7" id="KW-0963">Cytoplasm</keyword>
<dbReference type="Pfam" id="PF02938">
    <property type="entry name" value="GAD"/>
    <property type="match status" value="1"/>
</dbReference>
<dbReference type="InterPro" id="IPR045864">
    <property type="entry name" value="aa-tRNA-synth_II/BPL/LPL"/>
</dbReference>
<dbReference type="EMBL" id="ASSO01000009">
    <property type="protein sequence ID" value="EOS07110.1"/>
    <property type="molecule type" value="Genomic_DNA"/>
</dbReference>
<dbReference type="GO" id="GO:0005737">
    <property type="term" value="C:cytoplasm"/>
    <property type="evidence" value="ECO:0007669"/>
    <property type="project" value="UniProtKB-SubCell"/>
</dbReference>
<feature type="binding site" evidence="7">
    <location>
        <begin position="219"/>
        <end position="221"/>
    </location>
    <ligand>
        <name>ATP</name>
        <dbReference type="ChEBI" id="CHEBI:30616"/>
    </ligand>
</feature>
<dbReference type="InterPro" id="IPR047089">
    <property type="entry name" value="Asp-tRNA-ligase_1_N"/>
</dbReference>
<dbReference type="PANTHER" id="PTHR22594">
    <property type="entry name" value="ASPARTYL/LYSYL-TRNA SYNTHETASE"/>
    <property type="match status" value="1"/>
</dbReference>
<evidence type="ECO:0000256" key="4">
    <source>
        <dbReference type="ARBA" id="ARBA00022840"/>
    </source>
</evidence>
<comment type="catalytic activity">
    <reaction evidence="7">
        <text>tRNA(Asp) + L-aspartate + ATP = L-aspartyl-tRNA(Asp) + AMP + diphosphate</text>
        <dbReference type="Rhea" id="RHEA:19649"/>
        <dbReference type="Rhea" id="RHEA-COMP:9660"/>
        <dbReference type="Rhea" id="RHEA-COMP:9678"/>
        <dbReference type="ChEBI" id="CHEBI:29991"/>
        <dbReference type="ChEBI" id="CHEBI:30616"/>
        <dbReference type="ChEBI" id="CHEBI:33019"/>
        <dbReference type="ChEBI" id="CHEBI:78442"/>
        <dbReference type="ChEBI" id="CHEBI:78516"/>
        <dbReference type="ChEBI" id="CHEBI:456215"/>
        <dbReference type="EC" id="6.1.1.12"/>
    </reaction>
</comment>
<dbReference type="HAMAP" id="MF_00044">
    <property type="entry name" value="Asp_tRNA_synth_type1"/>
    <property type="match status" value="1"/>
</dbReference>
<dbReference type="GO" id="GO:0003676">
    <property type="term" value="F:nucleic acid binding"/>
    <property type="evidence" value="ECO:0007669"/>
    <property type="project" value="InterPro"/>
</dbReference>
<dbReference type="Gene3D" id="2.40.50.140">
    <property type="entry name" value="Nucleic acid-binding proteins"/>
    <property type="match status" value="1"/>
</dbReference>
<comment type="caution">
    <text evidence="9">The sequence shown here is derived from an EMBL/GenBank/DDBJ whole genome shotgun (WGS) entry which is preliminary data.</text>
</comment>
<dbReference type="NCBIfam" id="TIGR00459">
    <property type="entry name" value="aspS_bact"/>
    <property type="match status" value="1"/>
</dbReference>
<evidence type="ECO:0000256" key="5">
    <source>
        <dbReference type="ARBA" id="ARBA00022917"/>
    </source>
</evidence>
<dbReference type="PANTHER" id="PTHR22594:SF5">
    <property type="entry name" value="ASPARTATE--TRNA LIGASE, MITOCHONDRIAL"/>
    <property type="match status" value="1"/>
</dbReference>
<dbReference type="SUPFAM" id="SSF55261">
    <property type="entry name" value="GAD domain-like"/>
    <property type="match status" value="1"/>
</dbReference>
<dbReference type="InterPro" id="IPR004365">
    <property type="entry name" value="NA-bd_OB_tRNA"/>
</dbReference>
<dbReference type="InterPro" id="IPR006195">
    <property type="entry name" value="aa-tRNA-synth_II"/>
</dbReference>
<dbReference type="InterPro" id="IPR004524">
    <property type="entry name" value="Asp-tRNA-ligase_1"/>
</dbReference>
<evidence type="ECO:0000256" key="6">
    <source>
        <dbReference type="ARBA" id="ARBA00023146"/>
    </source>
</evidence>
<reference evidence="9 10" key="1">
    <citation type="submission" date="2013-04" db="EMBL/GenBank/DDBJ databases">
        <title>The Genome Sequence of Bacteroides uniformis dnLKV2.</title>
        <authorList>
            <consortium name="The Broad Institute Genomics Platform"/>
            <consortium name="The Broad Institute Genome Sequencing Center for Infectious Disease"/>
            <person name="Earl A."/>
            <person name="Xavier R."/>
            <person name="Kuhn K."/>
            <person name="Stappenbeck T."/>
            <person name="Walker B."/>
            <person name="Young S."/>
            <person name="Zeng Q."/>
            <person name="Gargeya S."/>
            <person name="Fitzgerald M."/>
            <person name="Haas B."/>
            <person name="Abouelleil A."/>
            <person name="Allen A.W."/>
            <person name="Alvarado L."/>
            <person name="Arachchi H.M."/>
            <person name="Berlin A.M."/>
            <person name="Chapman S.B."/>
            <person name="Gainer-Dewar J."/>
            <person name="Goldberg J."/>
            <person name="Griggs A."/>
            <person name="Gujja S."/>
            <person name="Hansen M."/>
            <person name="Howarth C."/>
            <person name="Imamovic A."/>
            <person name="Ireland A."/>
            <person name="Larimer J."/>
            <person name="McCowan C."/>
            <person name="Murphy C."/>
            <person name="Pearson M."/>
            <person name="Poon T.W."/>
            <person name="Priest M."/>
            <person name="Roberts A."/>
            <person name="Saif S."/>
            <person name="Shea T."/>
            <person name="Sisk P."/>
            <person name="Sykes S."/>
            <person name="Wortman J."/>
            <person name="Nusbaum C."/>
            <person name="Birren B."/>
        </authorList>
    </citation>
    <scope>NUCLEOTIDE SEQUENCE [LARGE SCALE GENOMIC DNA]</scope>
    <source>
        <strain evidence="10">dnLKV2</strain>
    </source>
</reference>
<dbReference type="PATRIC" id="fig|1235787.3.peg.2934"/>
<keyword evidence="5 7" id="KW-0648">Protein biosynthesis</keyword>
<evidence type="ECO:0000256" key="1">
    <source>
        <dbReference type="ARBA" id="ARBA00006303"/>
    </source>
</evidence>
<dbReference type="Pfam" id="PF00152">
    <property type="entry name" value="tRNA-synt_2"/>
    <property type="match status" value="1"/>
</dbReference>
<keyword evidence="4 7" id="KW-0067">ATP-binding</keyword>
<comment type="subcellular location">
    <subcellularLocation>
        <location evidence="7">Cytoplasm</location>
    </subcellularLocation>
</comment>
<keyword evidence="6 7" id="KW-0030">Aminoacyl-tRNA synthetase</keyword>
<accession>R9I127</accession>
<evidence type="ECO:0000256" key="3">
    <source>
        <dbReference type="ARBA" id="ARBA00022741"/>
    </source>
</evidence>
<feature type="binding site" evidence="7">
    <location>
        <position position="487"/>
    </location>
    <ligand>
        <name>L-aspartate</name>
        <dbReference type="ChEBI" id="CHEBI:29991"/>
    </ligand>
</feature>
<evidence type="ECO:0000313" key="10">
    <source>
        <dbReference type="Proteomes" id="UP000014212"/>
    </source>
</evidence>
<feature type="region of interest" description="Aspartate" evidence="7">
    <location>
        <begin position="197"/>
        <end position="200"/>
    </location>
</feature>
<dbReference type="HOGENOM" id="CLU_014330_3_2_10"/>
<dbReference type="GO" id="GO:0004815">
    <property type="term" value="F:aspartate-tRNA ligase activity"/>
    <property type="evidence" value="ECO:0007669"/>
    <property type="project" value="UniProtKB-UniRule"/>
</dbReference>
<feature type="binding site" evidence="7">
    <location>
        <position position="228"/>
    </location>
    <ligand>
        <name>ATP</name>
        <dbReference type="ChEBI" id="CHEBI:30616"/>
    </ligand>
</feature>
<keyword evidence="2 7" id="KW-0436">Ligase</keyword>
<feature type="binding site" evidence="7">
    <location>
        <position position="446"/>
    </location>
    <ligand>
        <name>L-aspartate</name>
        <dbReference type="ChEBI" id="CHEBI:29991"/>
    </ligand>
</feature>
<gene>
    <name evidence="7" type="primary">aspS</name>
    <name evidence="9" type="ORF">C801_02885</name>
</gene>
<dbReference type="InterPro" id="IPR047090">
    <property type="entry name" value="AspRS_core"/>
</dbReference>
<organism evidence="9 10">
    <name type="scientific">Bacteroides uniformis dnLKV2</name>
    <dbReference type="NCBI Taxonomy" id="1235787"/>
    <lineage>
        <taxon>Bacteria</taxon>
        <taxon>Pseudomonadati</taxon>
        <taxon>Bacteroidota</taxon>
        <taxon>Bacteroidia</taxon>
        <taxon>Bacteroidales</taxon>
        <taxon>Bacteroidaceae</taxon>
        <taxon>Bacteroides</taxon>
    </lineage>
</organism>
<dbReference type="RefSeq" id="WP_016273774.1">
    <property type="nucleotide sequence ID" value="NZ_KE159487.1"/>
</dbReference>
<dbReference type="GO" id="GO:0006422">
    <property type="term" value="P:aspartyl-tRNA aminoacylation"/>
    <property type="evidence" value="ECO:0007669"/>
    <property type="project" value="UniProtKB-UniRule"/>
</dbReference>
<dbReference type="CDD" id="cd00777">
    <property type="entry name" value="AspRS_core"/>
    <property type="match status" value="1"/>
</dbReference>
<dbReference type="InterPro" id="IPR029351">
    <property type="entry name" value="GAD_dom"/>
</dbReference>
<dbReference type="InterPro" id="IPR002312">
    <property type="entry name" value="Asp/Asn-tRNA-synth_IIb"/>
</dbReference>
<evidence type="ECO:0000313" key="9">
    <source>
        <dbReference type="EMBL" id="EOS07110.1"/>
    </source>
</evidence>
<evidence type="ECO:0000256" key="7">
    <source>
        <dbReference type="HAMAP-Rule" id="MF_00044"/>
    </source>
</evidence>
<dbReference type="CDD" id="cd04317">
    <property type="entry name" value="EcAspRS_like_N"/>
    <property type="match status" value="1"/>
</dbReference>
<evidence type="ECO:0000259" key="8">
    <source>
        <dbReference type="PROSITE" id="PS50862"/>
    </source>
</evidence>
<feature type="binding site" evidence="7">
    <location>
        <position position="173"/>
    </location>
    <ligand>
        <name>L-aspartate</name>
        <dbReference type="ChEBI" id="CHEBI:29991"/>
    </ligand>
</feature>
<dbReference type="Gene3D" id="3.30.1360.30">
    <property type="entry name" value="GAD-like domain"/>
    <property type="match status" value="1"/>
</dbReference>
<dbReference type="AlphaFoldDB" id="R9I127"/>
<comment type="subunit">
    <text evidence="7">Homodimer.</text>
</comment>
<dbReference type="InterPro" id="IPR004115">
    <property type="entry name" value="GAD-like_sf"/>
</dbReference>
<dbReference type="InterPro" id="IPR012340">
    <property type="entry name" value="NA-bd_OB-fold"/>
</dbReference>